<dbReference type="Gene3D" id="3.30.40.10">
    <property type="entry name" value="Zinc/RING finger domain, C3HC4 (zinc finger)"/>
    <property type="match status" value="1"/>
</dbReference>
<keyword evidence="3" id="KW-0862">Zinc</keyword>
<dbReference type="AlphaFoldDB" id="A0A7E4VU34"/>
<evidence type="ECO:0000313" key="6">
    <source>
        <dbReference type="Proteomes" id="UP000492821"/>
    </source>
</evidence>
<keyword evidence="2 4" id="KW-0863">Zinc-finger</keyword>
<dbReference type="InterPro" id="IPR027370">
    <property type="entry name" value="Znf-RING_euk"/>
</dbReference>
<protein>
    <submittedName>
        <fullName evidence="7">RING-type domain-containing protein</fullName>
    </submittedName>
</protein>
<dbReference type="PROSITE" id="PS50089">
    <property type="entry name" value="ZF_RING_2"/>
    <property type="match status" value="1"/>
</dbReference>
<evidence type="ECO:0000256" key="1">
    <source>
        <dbReference type="ARBA" id="ARBA00022723"/>
    </source>
</evidence>
<accession>A0A7E4VU34</accession>
<sequence>MAEAEAPPPPITIPQDPEIMEICKCVICLEKYNKSYRAPVSASCGHTFCKRCVNRVISFKTFSCCVCRRVTFLGSSDMSKNLTILTLLEKMGQLENDDDADIPLTIQVPMDPDAQDGFIVNATQEAKQYAEQYLSMIIDHFTMYEDTTGAGSQLFVGVFNNVQSLRYYHDHRMNVSGNYLAAWLIPQAEYDQTPVFQHDNERTLLNQCLGTSVEHMLTRQNWRIAFRAAVENRGEEREPFADDHEDEDGDNTVEEVIDEVLQNVEQQQQQQEEVFPVPPNSHEMPVQPAILNVESNPFLAAIVDALGLSSHTLPAEAPRTPNPTPAPMDLRPAIYYLQQQQEMIATQPIQQWRDALLPVVSAPLPAATYDMPSASTYVHPTQQAPIQSIPATTPTVAAPVPNEDPPYVPYGYYQAVTAPYHALASALQRAGLNHLGALPSVSDNFQAHAQLLSTYLPYVNVEDPTAPKRPRHE</sequence>
<dbReference type="WBParaSite" id="Pan_g3234.t2">
    <property type="protein sequence ID" value="Pan_g3234.t2"/>
    <property type="gene ID" value="Pan_g3234"/>
</dbReference>
<reference evidence="7" key="2">
    <citation type="submission" date="2020-10" db="UniProtKB">
        <authorList>
            <consortium name="WormBaseParasite"/>
        </authorList>
    </citation>
    <scope>IDENTIFICATION</scope>
</reference>
<dbReference type="SMART" id="SM00184">
    <property type="entry name" value="RING"/>
    <property type="match status" value="1"/>
</dbReference>
<feature type="domain" description="RING-type" evidence="5">
    <location>
        <begin position="25"/>
        <end position="68"/>
    </location>
</feature>
<name>A0A7E4VU34_PANRE</name>
<dbReference type="Proteomes" id="UP000492821">
    <property type="component" value="Unassembled WGS sequence"/>
</dbReference>
<dbReference type="PANTHER" id="PTHR47156:SF10">
    <property type="entry name" value="E3 UBIQUITIN-PROTEIN LIGASE TRIM-21-RELATED"/>
    <property type="match status" value="1"/>
</dbReference>
<evidence type="ECO:0000313" key="7">
    <source>
        <dbReference type="WBParaSite" id="Pan_g3234.t2"/>
    </source>
</evidence>
<dbReference type="GO" id="GO:0008270">
    <property type="term" value="F:zinc ion binding"/>
    <property type="evidence" value="ECO:0007669"/>
    <property type="project" value="UniProtKB-KW"/>
</dbReference>
<evidence type="ECO:0000256" key="2">
    <source>
        <dbReference type="ARBA" id="ARBA00022771"/>
    </source>
</evidence>
<dbReference type="InterPro" id="IPR013083">
    <property type="entry name" value="Znf_RING/FYVE/PHD"/>
</dbReference>
<keyword evidence="1" id="KW-0479">Metal-binding</keyword>
<reference evidence="6" key="1">
    <citation type="journal article" date="2013" name="Genetics">
        <title>The draft genome and transcriptome of Panagrellus redivivus are shaped by the harsh demands of a free-living lifestyle.</title>
        <authorList>
            <person name="Srinivasan J."/>
            <person name="Dillman A.R."/>
            <person name="Macchietto M.G."/>
            <person name="Heikkinen L."/>
            <person name="Lakso M."/>
            <person name="Fracchia K.M."/>
            <person name="Antoshechkin I."/>
            <person name="Mortazavi A."/>
            <person name="Wong G."/>
            <person name="Sternberg P.W."/>
        </authorList>
    </citation>
    <scope>NUCLEOTIDE SEQUENCE [LARGE SCALE GENOMIC DNA]</scope>
    <source>
        <strain evidence="6">MT8872</strain>
    </source>
</reference>
<evidence type="ECO:0000256" key="3">
    <source>
        <dbReference type="ARBA" id="ARBA00022833"/>
    </source>
</evidence>
<evidence type="ECO:0000256" key="4">
    <source>
        <dbReference type="PROSITE-ProRule" id="PRU00175"/>
    </source>
</evidence>
<dbReference type="Pfam" id="PF13445">
    <property type="entry name" value="zf-RING_UBOX"/>
    <property type="match status" value="1"/>
</dbReference>
<organism evidence="6 7">
    <name type="scientific">Panagrellus redivivus</name>
    <name type="common">Microworm</name>
    <dbReference type="NCBI Taxonomy" id="6233"/>
    <lineage>
        <taxon>Eukaryota</taxon>
        <taxon>Metazoa</taxon>
        <taxon>Ecdysozoa</taxon>
        <taxon>Nematoda</taxon>
        <taxon>Chromadorea</taxon>
        <taxon>Rhabditida</taxon>
        <taxon>Tylenchina</taxon>
        <taxon>Panagrolaimomorpha</taxon>
        <taxon>Panagrolaimoidea</taxon>
        <taxon>Panagrolaimidae</taxon>
        <taxon>Panagrellus</taxon>
    </lineage>
</organism>
<dbReference type="InterPro" id="IPR017907">
    <property type="entry name" value="Znf_RING_CS"/>
</dbReference>
<dbReference type="PANTHER" id="PTHR47156">
    <property type="entry name" value="PROTEIN CBG20824"/>
    <property type="match status" value="1"/>
</dbReference>
<dbReference type="PROSITE" id="PS00518">
    <property type="entry name" value="ZF_RING_1"/>
    <property type="match status" value="1"/>
</dbReference>
<evidence type="ECO:0000259" key="5">
    <source>
        <dbReference type="PROSITE" id="PS50089"/>
    </source>
</evidence>
<dbReference type="SUPFAM" id="SSF57850">
    <property type="entry name" value="RING/U-box"/>
    <property type="match status" value="1"/>
</dbReference>
<proteinExistence type="predicted"/>
<dbReference type="CDD" id="cd16564">
    <property type="entry name" value="RING-HC_RNF222"/>
    <property type="match status" value="1"/>
</dbReference>
<dbReference type="InterPro" id="IPR001841">
    <property type="entry name" value="Znf_RING"/>
</dbReference>
<dbReference type="InterPro" id="IPR052667">
    <property type="entry name" value="E3_ubiquitin-ligase_RING"/>
</dbReference>
<keyword evidence="6" id="KW-1185">Reference proteome</keyword>